<feature type="region of interest" description="Disordered" evidence="1">
    <location>
        <begin position="1"/>
        <end position="20"/>
    </location>
</feature>
<protein>
    <submittedName>
        <fullName evidence="2">Gp28</fullName>
    </submittedName>
</protein>
<evidence type="ECO:0000256" key="1">
    <source>
        <dbReference type="SAM" id="MobiDB-lite"/>
    </source>
</evidence>
<evidence type="ECO:0000313" key="3">
    <source>
        <dbReference type="Proteomes" id="UP000069443"/>
    </source>
</evidence>
<accession>A0A100W9V4</accession>
<keyword evidence="3" id="KW-1185">Reference proteome</keyword>
<dbReference type="Proteomes" id="UP000069443">
    <property type="component" value="Unassembled WGS sequence"/>
</dbReference>
<gene>
    <name evidence="2" type="ORF">RMCC_1420</name>
</gene>
<dbReference type="STRING" id="228230.RMCC_1420"/>
<reference evidence="3" key="2">
    <citation type="submission" date="2016-02" db="EMBL/GenBank/DDBJ databases">
        <title>Draft genome sequence of five rapidly growing Mycobacterium species.</title>
        <authorList>
            <person name="Katahira K."/>
            <person name="Gotou Y."/>
            <person name="Iida K."/>
            <person name="Ogura Y."/>
            <person name="Hayashi T."/>
        </authorList>
    </citation>
    <scope>NUCLEOTIDE SEQUENCE [LARGE SCALE GENOMIC DNA]</scope>
    <source>
        <strain evidence="3">JCM15298</strain>
    </source>
</reference>
<evidence type="ECO:0000313" key="2">
    <source>
        <dbReference type="EMBL" id="GAS94454.1"/>
    </source>
</evidence>
<reference evidence="3" key="1">
    <citation type="journal article" date="2016" name="Genome Announc.">
        <title>Draft Genome Sequences of Five Rapidly Growing Mycobacterium Species, M. thermoresistibile, M. fortuitum subsp. acetamidolyticum, M. canariasense, M. brisbanense, and M. novocastrense.</title>
        <authorList>
            <person name="Katahira K."/>
            <person name="Ogura Y."/>
            <person name="Gotoh Y."/>
            <person name="Hayashi T."/>
        </authorList>
    </citation>
    <scope>NUCLEOTIDE SEQUENCE [LARGE SCALE GENOMIC DNA]</scope>
    <source>
        <strain evidence="3">JCM15298</strain>
    </source>
</reference>
<organism evidence="2 3">
    <name type="scientific">Mycolicibacterium canariasense</name>
    <name type="common">Mycobacterium canariasense</name>
    <dbReference type="NCBI Taxonomy" id="228230"/>
    <lineage>
        <taxon>Bacteria</taxon>
        <taxon>Bacillati</taxon>
        <taxon>Actinomycetota</taxon>
        <taxon>Actinomycetes</taxon>
        <taxon>Mycobacteriales</taxon>
        <taxon>Mycobacteriaceae</taxon>
        <taxon>Mycolicibacterium</taxon>
    </lineage>
</organism>
<name>A0A100W9V4_MYCCR</name>
<dbReference type="EMBL" id="BCSY01000035">
    <property type="protein sequence ID" value="GAS94454.1"/>
    <property type="molecule type" value="Genomic_DNA"/>
</dbReference>
<proteinExistence type="predicted"/>
<sequence>MAERTGLSPNTVKSYANIPGRMPQPDVMIGRVKGWFPETIDRWIERRAEKQS</sequence>
<dbReference type="AlphaFoldDB" id="A0A100W9V4"/>
<comment type="caution">
    <text evidence="2">The sequence shown here is derived from an EMBL/GenBank/DDBJ whole genome shotgun (WGS) entry which is preliminary data.</text>
</comment>